<reference evidence="7 8" key="1">
    <citation type="submission" date="2019-11" db="EMBL/GenBank/DDBJ databases">
        <title>Comparative genomics of hydrocarbon-degrading Desulfosarcina strains.</title>
        <authorList>
            <person name="Watanabe M."/>
            <person name="Kojima H."/>
            <person name="Fukui M."/>
        </authorList>
    </citation>
    <scope>NUCLEOTIDE SEQUENCE [LARGE SCALE GENOMIC DNA]</scope>
    <source>
        <strain evidence="7 8">PL12</strain>
    </source>
</reference>
<dbReference type="InterPro" id="IPR025944">
    <property type="entry name" value="Sigma_54_int_dom_CS"/>
</dbReference>
<dbReference type="InterPro" id="IPR002078">
    <property type="entry name" value="Sigma_54_int"/>
</dbReference>
<dbReference type="Gene3D" id="1.10.10.60">
    <property type="entry name" value="Homeodomain-like"/>
    <property type="match status" value="1"/>
</dbReference>
<dbReference type="GO" id="GO:0043565">
    <property type="term" value="F:sequence-specific DNA binding"/>
    <property type="evidence" value="ECO:0007669"/>
    <property type="project" value="InterPro"/>
</dbReference>
<keyword evidence="4" id="KW-0238">DNA-binding</keyword>
<evidence type="ECO:0000256" key="5">
    <source>
        <dbReference type="ARBA" id="ARBA00023163"/>
    </source>
</evidence>
<dbReference type="AlphaFoldDB" id="A0A5K7YN45"/>
<evidence type="ECO:0000256" key="4">
    <source>
        <dbReference type="ARBA" id="ARBA00023125"/>
    </source>
</evidence>
<dbReference type="InterPro" id="IPR035965">
    <property type="entry name" value="PAS-like_dom_sf"/>
</dbReference>
<dbReference type="GO" id="GO:0005524">
    <property type="term" value="F:ATP binding"/>
    <property type="evidence" value="ECO:0007669"/>
    <property type="project" value="UniProtKB-KW"/>
</dbReference>
<dbReference type="NCBIfam" id="TIGR00229">
    <property type="entry name" value="sensory_box"/>
    <property type="match status" value="1"/>
</dbReference>
<proteinExistence type="predicted"/>
<dbReference type="FunFam" id="3.40.50.300:FF:000006">
    <property type="entry name" value="DNA-binding transcriptional regulator NtrC"/>
    <property type="match status" value="1"/>
</dbReference>
<dbReference type="Pfam" id="PF02954">
    <property type="entry name" value="HTH_8"/>
    <property type="match status" value="1"/>
</dbReference>
<keyword evidence="1" id="KW-0547">Nucleotide-binding</keyword>
<dbReference type="SUPFAM" id="SSF55785">
    <property type="entry name" value="PYP-like sensor domain (PAS domain)"/>
    <property type="match status" value="1"/>
</dbReference>
<dbReference type="InterPro" id="IPR000014">
    <property type="entry name" value="PAS"/>
</dbReference>
<dbReference type="Gene3D" id="3.40.50.300">
    <property type="entry name" value="P-loop containing nucleotide triphosphate hydrolases"/>
    <property type="match status" value="1"/>
</dbReference>
<dbReference type="InterPro" id="IPR025943">
    <property type="entry name" value="Sigma_54_int_dom_ATP-bd_2"/>
</dbReference>
<dbReference type="InterPro" id="IPR058031">
    <property type="entry name" value="AAA_lid_NorR"/>
</dbReference>
<dbReference type="SUPFAM" id="SSF52540">
    <property type="entry name" value="P-loop containing nucleoside triphosphate hydrolases"/>
    <property type="match status" value="1"/>
</dbReference>
<dbReference type="InterPro" id="IPR002197">
    <property type="entry name" value="HTH_Fis"/>
</dbReference>
<evidence type="ECO:0000259" key="6">
    <source>
        <dbReference type="PROSITE" id="PS50045"/>
    </source>
</evidence>
<dbReference type="PANTHER" id="PTHR32071">
    <property type="entry name" value="TRANSCRIPTIONAL REGULATORY PROTEIN"/>
    <property type="match status" value="1"/>
</dbReference>
<dbReference type="Pfam" id="PF00158">
    <property type="entry name" value="Sigma54_activat"/>
    <property type="match status" value="1"/>
</dbReference>
<gene>
    <name evidence="7" type="ORF">DSCA_51220</name>
</gene>
<dbReference type="Gene3D" id="1.10.8.60">
    <property type="match status" value="1"/>
</dbReference>
<name>A0A5K7YN45_9BACT</name>
<dbReference type="PROSITE" id="PS00688">
    <property type="entry name" value="SIGMA54_INTERACT_3"/>
    <property type="match status" value="1"/>
</dbReference>
<accession>A0A5K7YN45</accession>
<evidence type="ECO:0000256" key="3">
    <source>
        <dbReference type="ARBA" id="ARBA00023015"/>
    </source>
</evidence>
<protein>
    <recommendedName>
        <fullName evidence="6">Sigma-54 factor interaction domain-containing protein</fullName>
    </recommendedName>
</protein>
<dbReference type="Pfam" id="PF25601">
    <property type="entry name" value="AAA_lid_14"/>
    <property type="match status" value="1"/>
</dbReference>
<dbReference type="SMART" id="SM00382">
    <property type="entry name" value="AAA"/>
    <property type="match status" value="1"/>
</dbReference>
<evidence type="ECO:0000313" key="8">
    <source>
        <dbReference type="Proteomes" id="UP000427906"/>
    </source>
</evidence>
<dbReference type="Gene3D" id="3.30.450.20">
    <property type="entry name" value="PAS domain"/>
    <property type="match status" value="1"/>
</dbReference>
<dbReference type="OrthoDB" id="5410713at2"/>
<dbReference type="KEGG" id="dalk:DSCA_51220"/>
<dbReference type="InterPro" id="IPR027417">
    <property type="entry name" value="P-loop_NTPase"/>
</dbReference>
<dbReference type="Proteomes" id="UP000427906">
    <property type="component" value="Chromosome"/>
</dbReference>
<dbReference type="EMBL" id="AP021874">
    <property type="protein sequence ID" value="BBO71192.1"/>
    <property type="molecule type" value="Genomic_DNA"/>
</dbReference>
<evidence type="ECO:0000256" key="1">
    <source>
        <dbReference type="ARBA" id="ARBA00022741"/>
    </source>
</evidence>
<dbReference type="GO" id="GO:0006355">
    <property type="term" value="P:regulation of DNA-templated transcription"/>
    <property type="evidence" value="ECO:0007669"/>
    <property type="project" value="InterPro"/>
</dbReference>
<dbReference type="Pfam" id="PF13188">
    <property type="entry name" value="PAS_8"/>
    <property type="match status" value="1"/>
</dbReference>
<feature type="domain" description="Sigma-54 factor interaction" evidence="6">
    <location>
        <begin position="315"/>
        <end position="542"/>
    </location>
</feature>
<keyword evidence="3" id="KW-0805">Transcription regulation</keyword>
<dbReference type="RefSeq" id="WP_155319063.1">
    <property type="nucleotide sequence ID" value="NZ_AP021874.1"/>
</dbReference>
<evidence type="ECO:0000313" key="7">
    <source>
        <dbReference type="EMBL" id="BBO71192.1"/>
    </source>
</evidence>
<dbReference type="SUPFAM" id="SSF46689">
    <property type="entry name" value="Homeodomain-like"/>
    <property type="match status" value="1"/>
</dbReference>
<keyword evidence="8" id="KW-1185">Reference proteome</keyword>
<organism evidence="7 8">
    <name type="scientific">Desulfosarcina alkanivorans</name>
    <dbReference type="NCBI Taxonomy" id="571177"/>
    <lineage>
        <taxon>Bacteria</taxon>
        <taxon>Pseudomonadati</taxon>
        <taxon>Thermodesulfobacteriota</taxon>
        <taxon>Desulfobacteria</taxon>
        <taxon>Desulfobacterales</taxon>
        <taxon>Desulfosarcinaceae</taxon>
        <taxon>Desulfosarcina</taxon>
    </lineage>
</organism>
<dbReference type="InterPro" id="IPR003593">
    <property type="entry name" value="AAA+_ATPase"/>
</dbReference>
<keyword evidence="2" id="KW-0067">ATP-binding</keyword>
<dbReference type="PRINTS" id="PR01590">
    <property type="entry name" value="HTHFIS"/>
</dbReference>
<dbReference type="CDD" id="cd00009">
    <property type="entry name" value="AAA"/>
    <property type="match status" value="1"/>
</dbReference>
<dbReference type="PROSITE" id="PS00676">
    <property type="entry name" value="SIGMA54_INTERACT_2"/>
    <property type="match status" value="1"/>
</dbReference>
<sequence>MKEETTNGTIHSAGQRQECLPEKASCRPLSVSSAPNALAERIKELNCLYGISNLFENQDVSLSWIMQRAVELIPAAWQYPENACARIRLDGHEYTSKRFTATRWRQNTKIILNGNDVGDVDVYYIDAPPVVDGGPFLEEEDHLLRAIGERLSKVLWLKRSEEALRESEERYRVLTEQVAEGVALVQSERFSYVNPEFCKMFDIPSAQEMVDGLVRCPPAGDADGIARIYGSRAHGVIESKVEEVHCLTRAERTSWIQVCHSPITFKGRPALLSTLKDVTEIKEQQMAAQRKADLLNDENRVLRSSLKERYRLGDILGRSPAMQAVYELILKAAATDASVAIFGESGSGKELVAHAIHDHSARKNNRFVAVNCGAVQESLFEREFFGHRKGAFSSADTDSPGYLDMADGGTLFLDEIGELTVNMQAKLLRAIEGGGYRPVGNMEPRLTDFRVISASNAALHDKVNEGEMRNDFFYRIQVVQIQLPPLRNRKQDIPLLVEHFLRTMKTRSATATVPGRIMDILIAYDWPGNVRELRNVLQRYVTLGHLEFLSPDPEAEMVPIATDLNLRDAVRRLEKAHISKALSRSSGNRTRAAALLGISRRALFRKMSTS</sequence>
<dbReference type="PROSITE" id="PS50045">
    <property type="entry name" value="SIGMA54_INTERACT_4"/>
    <property type="match status" value="1"/>
</dbReference>
<evidence type="ECO:0000256" key="2">
    <source>
        <dbReference type="ARBA" id="ARBA00022840"/>
    </source>
</evidence>
<keyword evidence="5" id="KW-0804">Transcription</keyword>
<dbReference type="InterPro" id="IPR009057">
    <property type="entry name" value="Homeodomain-like_sf"/>
</dbReference>